<keyword evidence="3" id="KW-1185">Reference proteome</keyword>
<dbReference type="EMBL" id="CAKKLH010000294">
    <property type="protein sequence ID" value="CAH0109750.1"/>
    <property type="molecule type" value="Genomic_DNA"/>
</dbReference>
<name>A0A8J2WKQ7_9CRUS</name>
<feature type="compositionally biased region" description="Acidic residues" evidence="1">
    <location>
        <begin position="283"/>
        <end position="292"/>
    </location>
</feature>
<protein>
    <submittedName>
        <fullName evidence="2">Uncharacterized protein</fullName>
    </submittedName>
</protein>
<feature type="region of interest" description="Disordered" evidence="1">
    <location>
        <begin position="276"/>
        <end position="317"/>
    </location>
</feature>
<feature type="compositionally biased region" description="Basic and acidic residues" evidence="1">
    <location>
        <begin position="307"/>
        <end position="317"/>
    </location>
</feature>
<gene>
    <name evidence="2" type="ORF">DGAL_LOCUS13235</name>
</gene>
<accession>A0A8J2WKQ7</accession>
<dbReference type="OrthoDB" id="10594277at2759"/>
<evidence type="ECO:0000313" key="2">
    <source>
        <dbReference type="EMBL" id="CAH0109750.1"/>
    </source>
</evidence>
<comment type="caution">
    <text evidence="2">The sequence shown here is derived from an EMBL/GenBank/DDBJ whole genome shotgun (WGS) entry which is preliminary data.</text>
</comment>
<sequence>MVECSVSQDKNTRMSADLNYVDNMVLYEMSISMDYTRYQAECKEKGLIALSYAVYSQNLKVFLSRTLVSPPRASNQAVASTSGKKRNLENFLGSQDESNNALVNCLPAKMPDRASMRDKALRAARTNSSKQMSPLPVQSVTINMYLYGGPNWSQFKATETEKANIKQFYIASRQLKLTISLNALDTAKKIRSAYSDVGLTESSEFTMMCCRGNSRSLQHYDFENHVMYVNVRRLKRSFGIVHLIPKKYLKVSLKDKEKSWCPYCFEVDADHSLDECDRAPQDQSEESSDNQEVDQRDKSEDDAEDEDKLKAENCDLKFEEMPQSNGEMVKMGEEDAEVEEAETFDLQLEEMLQTNGEKVQMEDDECLGKNKTKDDSDGTEEWLEDVIPPLLSSTSSATSPGATTTSLVPLVSVEERRRSCLSAAELRLQLNNTVCEVIKGNQEDDNTLLLDGNWQNEDISYGTSYLQAMSLISDHKLKTMVFSDQQASDDPIRCGNIVEVREENILEDFDSALQKPIFDLHANKPLVIVTKFQEETANLRNREVIDYGGPKIHAVTTMLDKFVYHRLKFLNATGKSSCHYGFSSEEFNRDLCTAGKISAISIVQCLVCPWYVLKAYDGIMKDPSGHEHPFVLGLQMLCANEILANKACRAAFIKIEINPQLIMDSLDWDYEVTEVLFLRKFEEESKVWFRCWLEKVDEGFYPLITLGAVFCFLTGSTHVPINWRETQHKVVFRHPKLSVDITGFHPVVKTCPAVSELLFPITDSFASTVEIWNHAIQSLNVGFTRA</sequence>
<organism evidence="2 3">
    <name type="scientific">Daphnia galeata</name>
    <dbReference type="NCBI Taxonomy" id="27404"/>
    <lineage>
        <taxon>Eukaryota</taxon>
        <taxon>Metazoa</taxon>
        <taxon>Ecdysozoa</taxon>
        <taxon>Arthropoda</taxon>
        <taxon>Crustacea</taxon>
        <taxon>Branchiopoda</taxon>
        <taxon>Diplostraca</taxon>
        <taxon>Cladocera</taxon>
        <taxon>Anomopoda</taxon>
        <taxon>Daphniidae</taxon>
        <taxon>Daphnia</taxon>
    </lineage>
</organism>
<evidence type="ECO:0000313" key="3">
    <source>
        <dbReference type="Proteomes" id="UP000789390"/>
    </source>
</evidence>
<dbReference type="AlphaFoldDB" id="A0A8J2WKQ7"/>
<evidence type="ECO:0000256" key="1">
    <source>
        <dbReference type="SAM" id="MobiDB-lite"/>
    </source>
</evidence>
<reference evidence="2" key="1">
    <citation type="submission" date="2021-11" db="EMBL/GenBank/DDBJ databases">
        <authorList>
            <person name="Schell T."/>
        </authorList>
    </citation>
    <scope>NUCLEOTIDE SEQUENCE</scope>
    <source>
        <strain evidence="2">M5</strain>
    </source>
</reference>
<proteinExistence type="predicted"/>
<dbReference type="Proteomes" id="UP000789390">
    <property type="component" value="Unassembled WGS sequence"/>
</dbReference>